<keyword evidence="7 15" id="KW-1133">Transmembrane helix</keyword>
<dbReference type="InterPro" id="IPR035973">
    <property type="entry name" value="Cyt_c_oxidase_su3-like_sf"/>
</dbReference>
<evidence type="ECO:0000256" key="14">
    <source>
        <dbReference type="RuleBase" id="RU003376"/>
    </source>
</evidence>
<feature type="domain" description="Heme-copper oxidase subunit III family profile" evidence="16">
    <location>
        <begin position="22"/>
        <end position="199"/>
    </location>
</feature>
<keyword evidence="5" id="KW-1003">Cell membrane</keyword>
<sequence length="199" mass="22345">MSAIEIPYTDTPRPDTGLTNAKLGIWLFLASEIMLFGGLFSAYILLRVGADVWPEGRDILNVPLATLNTFVLITSSITMVLAWASLVRGQTNKYRLYNYGTLLCGLIFLIIKYIEYSSKFHHGLFPSESTFMAIYFALTGLHGLHVVGGMGALAYLQFIGSKMWDSQPARFTGRVECAGLFWHLVDLVWIFLFPVLYLM</sequence>
<name>A0A2Z4ANQ7_9BACT</name>
<keyword evidence="17" id="KW-0560">Oxidoreductase</keyword>
<feature type="transmembrane region" description="Helical" evidence="15">
    <location>
        <begin position="134"/>
        <end position="156"/>
    </location>
</feature>
<protein>
    <recommendedName>
        <fullName evidence="4">Cytochrome bo(3) ubiquinol oxidase subunit 3</fullName>
    </recommendedName>
    <alternativeName>
        <fullName evidence="12">Cytochrome o ubiquinol oxidase subunit 3</fullName>
    </alternativeName>
    <alternativeName>
        <fullName evidence="10">Oxidase bo(3) subunit 3</fullName>
    </alternativeName>
    <alternativeName>
        <fullName evidence="13">Ubiquinol oxidase polypeptide III</fullName>
    </alternativeName>
    <alternativeName>
        <fullName evidence="11">Ubiquinol oxidase subunit 3</fullName>
    </alternativeName>
</protein>
<evidence type="ECO:0000256" key="13">
    <source>
        <dbReference type="ARBA" id="ARBA00032717"/>
    </source>
</evidence>
<evidence type="ECO:0000313" key="17">
    <source>
        <dbReference type="EMBL" id="AWT59162.1"/>
    </source>
</evidence>
<dbReference type="GO" id="GO:0016491">
    <property type="term" value="F:oxidoreductase activity"/>
    <property type="evidence" value="ECO:0007669"/>
    <property type="project" value="UniProtKB-KW"/>
</dbReference>
<organism evidence="17 18">
    <name type="scientific">Candidatus Moanibacter tarae</name>
    <dbReference type="NCBI Taxonomy" id="2200854"/>
    <lineage>
        <taxon>Bacteria</taxon>
        <taxon>Pseudomonadati</taxon>
        <taxon>Verrucomicrobiota</taxon>
        <taxon>Opitutia</taxon>
        <taxon>Puniceicoccales</taxon>
        <taxon>Puniceicoccales incertae sedis</taxon>
        <taxon>Candidatus Moanibacter</taxon>
    </lineage>
</organism>
<keyword evidence="6 14" id="KW-0812">Transmembrane</keyword>
<evidence type="ECO:0000256" key="15">
    <source>
        <dbReference type="SAM" id="Phobius"/>
    </source>
</evidence>
<dbReference type="AlphaFoldDB" id="A0A2Z4ANQ7"/>
<dbReference type="PROSITE" id="PS50253">
    <property type="entry name" value="COX3"/>
    <property type="match status" value="1"/>
</dbReference>
<dbReference type="SUPFAM" id="SSF81452">
    <property type="entry name" value="Cytochrome c oxidase subunit III-like"/>
    <property type="match status" value="1"/>
</dbReference>
<dbReference type="GO" id="GO:0004129">
    <property type="term" value="F:cytochrome-c oxidase activity"/>
    <property type="evidence" value="ECO:0007669"/>
    <property type="project" value="InterPro"/>
</dbReference>
<evidence type="ECO:0000256" key="3">
    <source>
        <dbReference type="ARBA" id="ARBA00011700"/>
    </source>
</evidence>
<dbReference type="FunFam" id="1.20.120.80:FF:000001">
    <property type="entry name" value="Cytochrome (Ubi)quinol oxidase subunit III"/>
    <property type="match status" value="1"/>
</dbReference>
<evidence type="ECO:0000256" key="8">
    <source>
        <dbReference type="ARBA" id="ARBA00023136"/>
    </source>
</evidence>
<comment type="function">
    <text evidence="9">Cytochrome bo(3) ubiquinol terminal oxidase is the component of the aerobic respiratory chain of E.coli that predominates when cells are grown at high aeration. Has proton pump activity across the membrane in addition to electron transfer, pumping 2 protons/electron.</text>
</comment>
<evidence type="ECO:0000256" key="4">
    <source>
        <dbReference type="ARBA" id="ARBA00014687"/>
    </source>
</evidence>
<comment type="similarity">
    <text evidence="2 14">Belongs to the cytochrome c oxidase subunit 3 family.</text>
</comment>
<dbReference type="Pfam" id="PF00510">
    <property type="entry name" value="COX3"/>
    <property type="match status" value="1"/>
</dbReference>
<dbReference type="InterPro" id="IPR000298">
    <property type="entry name" value="Cyt_c_oxidase-like_su3"/>
</dbReference>
<feature type="transmembrane region" description="Helical" evidence="15">
    <location>
        <begin position="65"/>
        <end position="84"/>
    </location>
</feature>
<evidence type="ECO:0000256" key="6">
    <source>
        <dbReference type="ARBA" id="ARBA00022692"/>
    </source>
</evidence>
<evidence type="ECO:0000256" key="10">
    <source>
        <dbReference type="ARBA" id="ARBA00030072"/>
    </source>
</evidence>
<evidence type="ECO:0000259" key="16">
    <source>
        <dbReference type="PROSITE" id="PS50253"/>
    </source>
</evidence>
<dbReference type="Proteomes" id="UP000247465">
    <property type="component" value="Chromosome"/>
</dbReference>
<dbReference type="Gene3D" id="1.20.120.80">
    <property type="entry name" value="Cytochrome c oxidase, subunit III, four-helix bundle"/>
    <property type="match status" value="1"/>
</dbReference>
<dbReference type="GO" id="GO:0005886">
    <property type="term" value="C:plasma membrane"/>
    <property type="evidence" value="ECO:0007669"/>
    <property type="project" value="UniProtKB-SubCell"/>
</dbReference>
<evidence type="ECO:0000256" key="7">
    <source>
        <dbReference type="ARBA" id="ARBA00022989"/>
    </source>
</evidence>
<dbReference type="GO" id="GO:0019646">
    <property type="term" value="P:aerobic electron transport chain"/>
    <property type="evidence" value="ECO:0007669"/>
    <property type="project" value="InterPro"/>
</dbReference>
<feature type="transmembrane region" description="Helical" evidence="15">
    <location>
        <begin position="96"/>
        <end position="114"/>
    </location>
</feature>
<keyword evidence="8 15" id="KW-0472">Membrane</keyword>
<evidence type="ECO:0000256" key="12">
    <source>
        <dbReference type="ARBA" id="ARBA00032189"/>
    </source>
</evidence>
<evidence type="ECO:0000256" key="1">
    <source>
        <dbReference type="ARBA" id="ARBA00004651"/>
    </source>
</evidence>
<accession>A0A2Z4ANQ7</accession>
<evidence type="ECO:0000313" key="18">
    <source>
        <dbReference type="Proteomes" id="UP000247465"/>
    </source>
</evidence>
<dbReference type="InterPro" id="IPR024791">
    <property type="entry name" value="Cyt_c/ubiquinol_Oxase_su3"/>
</dbReference>
<dbReference type="PANTHER" id="PTHR11403">
    <property type="entry name" value="CYTOCHROME C OXIDASE SUBUNIT III"/>
    <property type="match status" value="1"/>
</dbReference>
<dbReference type="InterPro" id="IPR013833">
    <property type="entry name" value="Cyt_c_oxidase_su3_a-hlx"/>
</dbReference>
<feature type="transmembrane region" description="Helical" evidence="15">
    <location>
        <begin position="23"/>
        <end position="45"/>
    </location>
</feature>
<evidence type="ECO:0000256" key="9">
    <source>
        <dbReference type="ARBA" id="ARBA00025694"/>
    </source>
</evidence>
<reference evidence="17 18" key="1">
    <citation type="submission" date="2018-06" db="EMBL/GenBank/DDBJ databases">
        <title>Draft Genome Sequence of a Novel Marine Bacterium Related to the Verrucomicrobia.</title>
        <authorList>
            <person name="Vosseberg J."/>
            <person name="Martijn J."/>
            <person name="Ettema T.J.G."/>
        </authorList>
    </citation>
    <scope>NUCLEOTIDE SEQUENCE [LARGE SCALE GENOMIC DNA]</scope>
    <source>
        <strain evidence="17">TARA_B100001123</strain>
    </source>
</reference>
<dbReference type="PANTHER" id="PTHR11403:SF6">
    <property type="entry name" value="NITRIC OXIDE REDUCTASE SUBUNIT E"/>
    <property type="match status" value="1"/>
</dbReference>
<evidence type="ECO:0000256" key="5">
    <source>
        <dbReference type="ARBA" id="ARBA00022475"/>
    </source>
</evidence>
<comment type="subunit">
    <text evidence="3">Heterooctamer of two A chains, two B chains, two C chains and two D chains.</text>
</comment>
<comment type="subcellular location">
    <subcellularLocation>
        <location evidence="1 14">Cell membrane</location>
        <topology evidence="1 14">Multi-pass membrane protein</topology>
    </subcellularLocation>
</comment>
<dbReference type="EMBL" id="CP029803">
    <property type="protein sequence ID" value="AWT59162.1"/>
    <property type="molecule type" value="Genomic_DNA"/>
</dbReference>
<dbReference type="KEGG" id="mtar:DF168_00342"/>
<gene>
    <name evidence="17" type="primary">caaA</name>
    <name evidence="17" type="ORF">DF168_00342</name>
</gene>
<evidence type="ECO:0000256" key="11">
    <source>
        <dbReference type="ARBA" id="ARBA00031884"/>
    </source>
</evidence>
<proteinExistence type="inferred from homology"/>
<feature type="transmembrane region" description="Helical" evidence="15">
    <location>
        <begin position="177"/>
        <end position="198"/>
    </location>
</feature>
<evidence type="ECO:0000256" key="2">
    <source>
        <dbReference type="ARBA" id="ARBA00010581"/>
    </source>
</evidence>